<protein>
    <submittedName>
        <fullName evidence="2">Uncharacterized protein</fullName>
    </submittedName>
</protein>
<dbReference type="AlphaFoldDB" id="A0A914S126"/>
<keyword evidence="1" id="KW-1185">Reference proteome</keyword>
<evidence type="ECO:0000313" key="2">
    <source>
        <dbReference type="WBParaSite" id="PEQ_0001229301-mRNA-1"/>
    </source>
</evidence>
<name>A0A914S126_PAREQ</name>
<evidence type="ECO:0000313" key="1">
    <source>
        <dbReference type="Proteomes" id="UP000887564"/>
    </source>
</evidence>
<proteinExistence type="predicted"/>
<sequence length="150" mass="16959">MFIDCDSVVEIFFELKHEYKLMDESGPAHKKRFTVSLILTPDQVPRLKVAVVYIIGVIVNRGIVIGRVIPLSSVLPYEVVVLRESFLCRSGKNPRNPLILLSYVAHHLGFEPNFVEMGAPIYTMPPSFLPAPGRYAISSLLTYIDLELHY</sequence>
<accession>A0A914S126</accession>
<organism evidence="1 2">
    <name type="scientific">Parascaris equorum</name>
    <name type="common">Equine roundworm</name>
    <dbReference type="NCBI Taxonomy" id="6256"/>
    <lineage>
        <taxon>Eukaryota</taxon>
        <taxon>Metazoa</taxon>
        <taxon>Ecdysozoa</taxon>
        <taxon>Nematoda</taxon>
        <taxon>Chromadorea</taxon>
        <taxon>Rhabditida</taxon>
        <taxon>Spirurina</taxon>
        <taxon>Ascaridomorpha</taxon>
        <taxon>Ascaridoidea</taxon>
        <taxon>Ascarididae</taxon>
        <taxon>Parascaris</taxon>
    </lineage>
</organism>
<dbReference type="WBParaSite" id="PEQ_0001229301-mRNA-1">
    <property type="protein sequence ID" value="PEQ_0001229301-mRNA-1"/>
    <property type="gene ID" value="PEQ_0001229301"/>
</dbReference>
<dbReference type="Proteomes" id="UP000887564">
    <property type="component" value="Unplaced"/>
</dbReference>
<reference evidence="2" key="1">
    <citation type="submission" date="2022-11" db="UniProtKB">
        <authorList>
            <consortium name="WormBaseParasite"/>
        </authorList>
    </citation>
    <scope>IDENTIFICATION</scope>
</reference>